<dbReference type="AlphaFoldDB" id="A0AAV1PC09"/>
<comment type="caution">
    <text evidence="1">The sequence shown here is derived from an EMBL/GenBank/DDBJ whole genome shotgun (WGS) entry which is preliminary data.</text>
</comment>
<evidence type="ECO:0000313" key="2">
    <source>
        <dbReference type="Proteomes" id="UP001314229"/>
    </source>
</evidence>
<organism evidence="1 2">
    <name type="scientific">Scomber scombrus</name>
    <name type="common">Atlantic mackerel</name>
    <name type="synonym">Scomber vernalis</name>
    <dbReference type="NCBI Taxonomy" id="13677"/>
    <lineage>
        <taxon>Eukaryota</taxon>
        <taxon>Metazoa</taxon>
        <taxon>Chordata</taxon>
        <taxon>Craniata</taxon>
        <taxon>Vertebrata</taxon>
        <taxon>Euteleostomi</taxon>
        <taxon>Actinopterygii</taxon>
        <taxon>Neopterygii</taxon>
        <taxon>Teleostei</taxon>
        <taxon>Neoteleostei</taxon>
        <taxon>Acanthomorphata</taxon>
        <taxon>Pelagiaria</taxon>
        <taxon>Scombriformes</taxon>
        <taxon>Scombridae</taxon>
        <taxon>Scomber</taxon>
    </lineage>
</organism>
<sequence>MDCMGKSPPTVGGSHGHKQRRVGDYLLFKQIAGSVWPRLQRPLNFAPLQMFKSPSEGIGVLLRNKQLLGQNSLWIPGWTASGDVESFAHWLADMQNILLGADAWVVQEIARLLRN</sequence>
<accession>A0AAV1PC09</accession>
<evidence type="ECO:0000313" key="1">
    <source>
        <dbReference type="EMBL" id="CAK6968014.1"/>
    </source>
</evidence>
<reference evidence="1 2" key="1">
    <citation type="submission" date="2024-01" db="EMBL/GenBank/DDBJ databases">
        <authorList>
            <person name="Alioto T."/>
            <person name="Alioto T."/>
            <person name="Gomez Garrido J."/>
        </authorList>
    </citation>
    <scope>NUCLEOTIDE SEQUENCE [LARGE SCALE GENOMIC DNA]</scope>
</reference>
<protein>
    <submittedName>
        <fullName evidence="1">Uncharacterized protein</fullName>
    </submittedName>
</protein>
<gene>
    <name evidence="1" type="ORF">FSCOSCO3_A035935</name>
</gene>
<dbReference type="EMBL" id="CAWUFR010000113">
    <property type="protein sequence ID" value="CAK6968014.1"/>
    <property type="molecule type" value="Genomic_DNA"/>
</dbReference>
<keyword evidence="2" id="KW-1185">Reference proteome</keyword>
<proteinExistence type="predicted"/>
<dbReference type="Proteomes" id="UP001314229">
    <property type="component" value="Unassembled WGS sequence"/>
</dbReference>
<name>A0AAV1PC09_SCOSC</name>